<dbReference type="InterPro" id="IPR001220">
    <property type="entry name" value="Legume_lectin_dom"/>
</dbReference>
<dbReference type="HOGENOM" id="CLU_1996339_0_0_1"/>
<name>A0A0E0LQT6_ORYPU</name>
<dbReference type="PANTHER" id="PTHR32401">
    <property type="entry name" value="CONCANAVALIN A-LIKE LECTIN FAMILY PROTEIN"/>
    <property type="match status" value="1"/>
</dbReference>
<evidence type="ECO:0000259" key="4">
    <source>
        <dbReference type="Pfam" id="PF00139"/>
    </source>
</evidence>
<feature type="domain" description="Legume lectin" evidence="4">
    <location>
        <begin position="30"/>
        <end position="113"/>
    </location>
</feature>
<keyword evidence="6" id="KW-1185">Reference proteome</keyword>
<proteinExistence type="inferred from homology"/>
<evidence type="ECO:0000256" key="3">
    <source>
        <dbReference type="SAM" id="SignalP"/>
    </source>
</evidence>
<reference evidence="5" key="1">
    <citation type="submission" date="2015-04" db="UniProtKB">
        <authorList>
            <consortium name="EnsemblPlants"/>
        </authorList>
    </citation>
    <scope>IDENTIFICATION</scope>
</reference>
<evidence type="ECO:0000256" key="1">
    <source>
        <dbReference type="ARBA" id="ARBA00007606"/>
    </source>
</evidence>
<accession>A0A0E0LQT6</accession>
<keyword evidence="3" id="KW-0732">Signal</keyword>
<dbReference type="SUPFAM" id="SSF49899">
    <property type="entry name" value="Concanavalin A-like lectins/glucanases"/>
    <property type="match status" value="1"/>
</dbReference>
<dbReference type="InterPro" id="IPR013320">
    <property type="entry name" value="ConA-like_dom_sf"/>
</dbReference>
<feature type="signal peptide" evidence="3">
    <location>
        <begin position="1"/>
        <end position="21"/>
    </location>
</feature>
<dbReference type="PANTHER" id="PTHR32401:SF56">
    <property type="entry name" value="OS09G0336400 PROTEIN"/>
    <property type="match status" value="1"/>
</dbReference>
<evidence type="ECO:0000256" key="2">
    <source>
        <dbReference type="ARBA" id="ARBA00022734"/>
    </source>
</evidence>
<dbReference type="GO" id="GO:0030246">
    <property type="term" value="F:carbohydrate binding"/>
    <property type="evidence" value="ECO:0007669"/>
    <property type="project" value="UniProtKB-KW"/>
</dbReference>
<dbReference type="InterPro" id="IPR050258">
    <property type="entry name" value="Leguminous_Lectin"/>
</dbReference>
<organism evidence="5">
    <name type="scientific">Oryza punctata</name>
    <name type="common">Red rice</name>
    <dbReference type="NCBI Taxonomy" id="4537"/>
    <lineage>
        <taxon>Eukaryota</taxon>
        <taxon>Viridiplantae</taxon>
        <taxon>Streptophyta</taxon>
        <taxon>Embryophyta</taxon>
        <taxon>Tracheophyta</taxon>
        <taxon>Spermatophyta</taxon>
        <taxon>Magnoliopsida</taxon>
        <taxon>Liliopsida</taxon>
        <taxon>Poales</taxon>
        <taxon>Poaceae</taxon>
        <taxon>BOP clade</taxon>
        <taxon>Oryzoideae</taxon>
        <taxon>Oryzeae</taxon>
        <taxon>Oryzinae</taxon>
        <taxon>Oryza</taxon>
    </lineage>
</organism>
<evidence type="ECO:0000313" key="5">
    <source>
        <dbReference type="EnsemblPlants" id="OPUNC08G01540.1"/>
    </source>
</evidence>
<dbReference type="Gene3D" id="2.60.120.200">
    <property type="match status" value="1"/>
</dbReference>
<dbReference type="Proteomes" id="UP000026962">
    <property type="component" value="Chromosome 8"/>
</dbReference>
<dbReference type="AlphaFoldDB" id="A0A0E0LQT6"/>
<protein>
    <recommendedName>
        <fullName evidence="4">Legume lectin domain-containing protein</fullName>
    </recommendedName>
</protein>
<comment type="similarity">
    <text evidence="1">Belongs to the leguminous lectin family.</text>
</comment>
<keyword evidence="2" id="KW-0430">Lectin</keyword>
<feature type="chain" id="PRO_5002366860" description="Legume lectin domain-containing protein" evidence="3">
    <location>
        <begin position="22"/>
        <end position="125"/>
    </location>
</feature>
<reference evidence="5" key="2">
    <citation type="submission" date="2018-05" db="EMBL/GenBank/DDBJ databases">
        <title>OpunRS2 (Oryza punctata Reference Sequence Version 2).</title>
        <authorList>
            <person name="Zhang J."/>
            <person name="Kudrna D."/>
            <person name="Lee S."/>
            <person name="Talag J."/>
            <person name="Welchert J."/>
            <person name="Wing R.A."/>
        </authorList>
    </citation>
    <scope>NUCLEOTIDE SEQUENCE [LARGE SCALE GENOMIC DNA]</scope>
</reference>
<sequence>MAGFSLITCAAGLIFFSICYMQPPAPVAALSFNYPTFASSDNQNIEIEGQASVSVEYIDISTNSVSGMGNSAGRVSYKPPMQLWDAATGEVASFTTNFSFDIIPSDTNKKGVGYQRATPVVTTSV</sequence>
<dbReference type="OMA" id="FFSICYM"/>
<dbReference type="STRING" id="4537.A0A0E0LQT6"/>
<dbReference type="Gramene" id="OPUNC08G01540.1">
    <property type="protein sequence ID" value="OPUNC08G01540.1"/>
    <property type="gene ID" value="OPUNC08G01540"/>
</dbReference>
<dbReference type="Pfam" id="PF00139">
    <property type="entry name" value="Lectin_legB"/>
    <property type="match status" value="1"/>
</dbReference>
<evidence type="ECO:0000313" key="6">
    <source>
        <dbReference type="Proteomes" id="UP000026962"/>
    </source>
</evidence>
<dbReference type="EnsemblPlants" id="OPUNC08G01540.1">
    <property type="protein sequence ID" value="OPUNC08G01540.1"/>
    <property type="gene ID" value="OPUNC08G01540"/>
</dbReference>